<dbReference type="OrthoDB" id="642536at2759"/>
<protein>
    <recommendedName>
        <fullName evidence="1">KIB1-4 beta-propeller domain-containing protein</fullName>
    </recommendedName>
</protein>
<dbReference type="Proteomes" id="UP000594638">
    <property type="component" value="Unassembled WGS sequence"/>
</dbReference>
<dbReference type="Pfam" id="PF03478">
    <property type="entry name" value="Beta-prop_KIB1-4"/>
    <property type="match status" value="1"/>
</dbReference>
<dbReference type="PANTHER" id="PTHR44259">
    <property type="entry name" value="OS07G0183000 PROTEIN-RELATED"/>
    <property type="match status" value="1"/>
</dbReference>
<proteinExistence type="predicted"/>
<dbReference type="EMBL" id="CACTIH010000480">
    <property type="protein sequence ID" value="CAA2960997.1"/>
    <property type="molecule type" value="Genomic_DNA"/>
</dbReference>
<feature type="domain" description="KIB1-4 beta-propeller" evidence="1">
    <location>
        <begin position="71"/>
        <end position="124"/>
    </location>
</feature>
<keyword evidence="3" id="KW-1185">Reference proteome</keyword>
<dbReference type="InterPro" id="IPR005174">
    <property type="entry name" value="KIB1-4_b-propeller"/>
</dbReference>
<reference evidence="2 3" key="1">
    <citation type="submission" date="2019-12" db="EMBL/GenBank/DDBJ databases">
        <authorList>
            <person name="Alioto T."/>
            <person name="Alioto T."/>
            <person name="Gomez Garrido J."/>
        </authorList>
    </citation>
    <scope>NUCLEOTIDE SEQUENCE [LARGE SCALE GENOMIC DNA]</scope>
</reference>
<dbReference type="AlphaFoldDB" id="A0A8S0Q290"/>
<comment type="caution">
    <text evidence="2">The sequence shown here is derived from an EMBL/GenBank/DDBJ whole genome shotgun (WGS) entry which is preliminary data.</text>
</comment>
<evidence type="ECO:0000259" key="1">
    <source>
        <dbReference type="Pfam" id="PF03478"/>
    </source>
</evidence>
<dbReference type="PANTHER" id="PTHR44259:SF107">
    <property type="entry name" value="F-BOX PROTEIN SKIP23-LIKE"/>
    <property type="match status" value="1"/>
</dbReference>
<gene>
    <name evidence="2" type="ORF">OLEA9_A116104</name>
</gene>
<evidence type="ECO:0000313" key="2">
    <source>
        <dbReference type="EMBL" id="CAA2960997.1"/>
    </source>
</evidence>
<name>A0A8S0Q290_OLEEU</name>
<dbReference type="Gene3D" id="1.20.1280.50">
    <property type="match status" value="1"/>
</dbReference>
<accession>A0A8S0Q290</accession>
<organism evidence="2 3">
    <name type="scientific">Olea europaea subsp. europaea</name>
    <dbReference type="NCBI Taxonomy" id="158383"/>
    <lineage>
        <taxon>Eukaryota</taxon>
        <taxon>Viridiplantae</taxon>
        <taxon>Streptophyta</taxon>
        <taxon>Embryophyta</taxon>
        <taxon>Tracheophyta</taxon>
        <taxon>Spermatophyta</taxon>
        <taxon>Magnoliopsida</taxon>
        <taxon>eudicotyledons</taxon>
        <taxon>Gunneridae</taxon>
        <taxon>Pentapetalae</taxon>
        <taxon>asterids</taxon>
        <taxon>lamiids</taxon>
        <taxon>Lamiales</taxon>
        <taxon>Oleaceae</taxon>
        <taxon>Oleeae</taxon>
        <taxon>Olea</taxon>
    </lineage>
</organism>
<sequence>MADWSKLPADVLELIARQPHFVEDRLRFGLVCKSWRMVMLQADSYSCSLLPWLMLTEKEESDMRQVYCPFNQKVYELSLPEICGRRCWGSPYGWLVTVDAAYNMHLLNPLSHVQIFLPPLHKCSNLKSLVLLS</sequence>
<dbReference type="Gramene" id="OE9A116104T1">
    <property type="protein sequence ID" value="OE9A116104C1"/>
    <property type="gene ID" value="OE9A116104"/>
</dbReference>
<evidence type="ECO:0000313" key="3">
    <source>
        <dbReference type="Proteomes" id="UP000594638"/>
    </source>
</evidence>
<dbReference type="InterPro" id="IPR050942">
    <property type="entry name" value="F-box_BR-signaling"/>
</dbReference>